<feature type="region of interest" description="Disordered" evidence="1">
    <location>
        <begin position="120"/>
        <end position="140"/>
    </location>
</feature>
<reference evidence="3" key="1">
    <citation type="submission" date="2024-06" db="EMBL/GenBank/DDBJ databases">
        <title>Multi-omics analyses provide insights into the biosynthesis of the anticancer antibiotic pleurotin in Hohenbuehelia grisea.</title>
        <authorList>
            <person name="Weaver J.A."/>
            <person name="Alberti F."/>
        </authorList>
    </citation>
    <scope>NUCLEOTIDE SEQUENCE [LARGE SCALE GENOMIC DNA]</scope>
    <source>
        <strain evidence="3">T-177</strain>
    </source>
</reference>
<organism evidence="2 3">
    <name type="scientific">Hohenbuehelia grisea</name>
    <dbReference type="NCBI Taxonomy" id="104357"/>
    <lineage>
        <taxon>Eukaryota</taxon>
        <taxon>Fungi</taxon>
        <taxon>Dikarya</taxon>
        <taxon>Basidiomycota</taxon>
        <taxon>Agaricomycotina</taxon>
        <taxon>Agaricomycetes</taxon>
        <taxon>Agaricomycetidae</taxon>
        <taxon>Agaricales</taxon>
        <taxon>Pleurotineae</taxon>
        <taxon>Pleurotaceae</taxon>
        <taxon>Hohenbuehelia</taxon>
    </lineage>
</organism>
<dbReference type="PANTHER" id="PTHR28674:SF1">
    <property type="entry name" value="NOP PROTEIN CHAPERONE 1"/>
    <property type="match status" value="1"/>
</dbReference>
<protein>
    <submittedName>
        <fullName evidence="2">Uncharacterized protein</fullName>
    </submittedName>
</protein>
<dbReference type="Proteomes" id="UP001556367">
    <property type="component" value="Unassembled WGS sequence"/>
</dbReference>
<evidence type="ECO:0000256" key="1">
    <source>
        <dbReference type="SAM" id="MobiDB-lite"/>
    </source>
</evidence>
<feature type="compositionally biased region" description="Low complexity" evidence="1">
    <location>
        <begin position="122"/>
        <end position="137"/>
    </location>
</feature>
<name>A0ABR3JUG8_9AGAR</name>
<comment type="caution">
    <text evidence="2">The sequence shown here is derived from an EMBL/GenBank/DDBJ whole genome shotgun (WGS) entry which is preliminary data.</text>
</comment>
<evidence type="ECO:0000313" key="3">
    <source>
        <dbReference type="Proteomes" id="UP001556367"/>
    </source>
</evidence>
<dbReference type="InterPro" id="IPR027921">
    <property type="entry name" value="NOPCHAP1"/>
</dbReference>
<accession>A0ABR3JUG8</accession>
<dbReference type="EMBL" id="JASNQZ010000002">
    <property type="protein sequence ID" value="KAL0959508.1"/>
    <property type="molecule type" value="Genomic_DNA"/>
</dbReference>
<evidence type="ECO:0000313" key="2">
    <source>
        <dbReference type="EMBL" id="KAL0959508.1"/>
    </source>
</evidence>
<proteinExistence type="predicted"/>
<dbReference type="PANTHER" id="PTHR28674">
    <property type="entry name" value="SIMILAR TO DNA SEGMENT, CHR 10, WAYNE STATE UNIVERSITY 102,-EXPRESSED"/>
    <property type="match status" value="1"/>
</dbReference>
<sequence length="179" mass="19768">MDKQPNLEKLDVESDDARQRRLQNAFRKLNRHSPNPVASPSFNSSKALLVAETTDSLIPRVQAFLPRIEASNAVLAKRAREDPDSINMEKVCDGDSQYIEMNLGLGVFERGSKNMDVDEAELSSASSTSDSTISVSDETSEYDYDSDASSVIITCFVPLRPIKPLPKRRPRPGIVVLGD</sequence>
<gene>
    <name evidence="2" type="ORF">HGRIS_011218</name>
</gene>
<dbReference type="Pfam" id="PF15370">
    <property type="entry name" value="NOPCHAP1"/>
    <property type="match status" value="1"/>
</dbReference>
<keyword evidence="3" id="KW-1185">Reference proteome</keyword>